<evidence type="ECO:0000313" key="3">
    <source>
        <dbReference type="Proteomes" id="UP000838756"/>
    </source>
</evidence>
<comment type="caution">
    <text evidence="2">The sequence shown here is derived from an EMBL/GenBank/DDBJ whole genome shotgun (WGS) entry which is preliminary data.</text>
</comment>
<dbReference type="EMBL" id="CAKXAJ010025493">
    <property type="protein sequence ID" value="CAH2240303.1"/>
    <property type="molecule type" value="Genomic_DNA"/>
</dbReference>
<dbReference type="Proteomes" id="UP000838756">
    <property type="component" value="Unassembled WGS sequence"/>
</dbReference>
<evidence type="ECO:0000256" key="1">
    <source>
        <dbReference type="SAM" id="MobiDB-lite"/>
    </source>
</evidence>
<gene>
    <name evidence="2" type="primary">jg14289</name>
    <name evidence="2" type="ORF">PAEG_LOCUS16900</name>
</gene>
<accession>A0A8S4RWV1</accession>
<keyword evidence="3" id="KW-1185">Reference proteome</keyword>
<dbReference type="AlphaFoldDB" id="A0A8S4RWV1"/>
<name>A0A8S4RWV1_9NEOP</name>
<feature type="region of interest" description="Disordered" evidence="1">
    <location>
        <begin position="28"/>
        <end position="68"/>
    </location>
</feature>
<evidence type="ECO:0000313" key="2">
    <source>
        <dbReference type="EMBL" id="CAH2240303.1"/>
    </source>
</evidence>
<organism evidence="2 3">
    <name type="scientific">Pararge aegeria aegeria</name>
    <dbReference type="NCBI Taxonomy" id="348720"/>
    <lineage>
        <taxon>Eukaryota</taxon>
        <taxon>Metazoa</taxon>
        <taxon>Ecdysozoa</taxon>
        <taxon>Arthropoda</taxon>
        <taxon>Hexapoda</taxon>
        <taxon>Insecta</taxon>
        <taxon>Pterygota</taxon>
        <taxon>Neoptera</taxon>
        <taxon>Endopterygota</taxon>
        <taxon>Lepidoptera</taxon>
        <taxon>Glossata</taxon>
        <taxon>Ditrysia</taxon>
        <taxon>Papilionoidea</taxon>
        <taxon>Nymphalidae</taxon>
        <taxon>Satyrinae</taxon>
        <taxon>Satyrini</taxon>
        <taxon>Parargina</taxon>
        <taxon>Pararge</taxon>
    </lineage>
</organism>
<proteinExistence type="predicted"/>
<sequence length="68" mass="7520">MGRAHSSEKDSPEREWQPALVRAALDDPQRGGQTTLRASQLAAGSKRHRTVKFGTPYKRPTRMSTSIG</sequence>
<protein>
    <submittedName>
        <fullName evidence="2">Jg14289 protein</fullName>
    </submittedName>
</protein>
<dbReference type="OrthoDB" id="7466345at2759"/>
<reference evidence="2" key="1">
    <citation type="submission" date="2022-03" db="EMBL/GenBank/DDBJ databases">
        <authorList>
            <person name="Lindestad O."/>
        </authorList>
    </citation>
    <scope>NUCLEOTIDE SEQUENCE</scope>
</reference>